<gene>
    <name evidence="2" type="ORF">GA0074696_0743</name>
</gene>
<dbReference type="SUPFAM" id="SSF49777">
    <property type="entry name" value="PEBP-like"/>
    <property type="match status" value="1"/>
</dbReference>
<proteinExistence type="inferred from homology"/>
<dbReference type="PANTHER" id="PTHR30289">
    <property type="entry name" value="UNCHARACTERIZED PROTEIN YBCL-RELATED"/>
    <property type="match status" value="1"/>
</dbReference>
<dbReference type="CDD" id="cd00865">
    <property type="entry name" value="PEBP_bact_arch"/>
    <property type="match status" value="1"/>
</dbReference>
<comment type="similarity">
    <text evidence="1">Belongs to the UPF0098 family.</text>
</comment>
<sequence>MTLERPIAPDPYELLPTVSAFNLTSDDVHNGEPMDARYAHGSTGGENVSPHLAWSDFPAETKSFVVTCFDPDAPTGSGFWHWVLVNLPASVTELPTGAKEADLGGAFSVRNDYGDTGYGGAAPPPGDRPHRYVFAVHALDVERLDVAPAASPAYVGFNLAFHTLARAVIRPTYQIKE</sequence>
<name>A0A1C4UZK3_9ACTN</name>
<dbReference type="RefSeq" id="WP_088959794.1">
    <property type="nucleotide sequence ID" value="NZ_LT607410.1"/>
</dbReference>
<evidence type="ECO:0000313" key="3">
    <source>
        <dbReference type="Proteomes" id="UP000198228"/>
    </source>
</evidence>
<dbReference type="Gene3D" id="3.90.280.10">
    <property type="entry name" value="PEBP-like"/>
    <property type="match status" value="1"/>
</dbReference>
<dbReference type="InterPro" id="IPR005247">
    <property type="entry name" value="YbhB_YbcL/LppC-like"/>
</dbReference>
<dbReference type="AlphaFoldDB" id="A0A1C4UZK3"/>
<accession>A0A1C4UZK3</accession>
<dbReference type="Proteomes" id="UP000198228">
    <property type="component" value="Chromosome I"/>
</dbReference>
<dbReference type="Pfam" id="PF01161">
    <property type="entry name" value="PBP"/>
    <property type="match status" value="1"/>
</dbReference>
<evidence type="ECO:0000256" key="1">
    <source>
        <dbReference type="ARBA" id="ARBA00007120"/>
    </source>
</evidence>
<dbReference type="InterPro" id="IPR036610">
    <property type="entry name" value="PEBP-like_sf"/>
</dbReference>
<evidence type="ECO:0000313" key="2">
    <source>
        <dbReference type="EMBL" id="SCE77065.1"/>
    </source>
</evidence>
<organism evidence="2 3">
    <name type="scientific">Micromonospora purpureochromogenes</name>
    <dbReference type="NCBI Taxonomy" id="47872"/>
    <lineage>
        <taxon>Bacteria</taxon>
        <taxon>Bacillati</taxon>
        <taxon>Actinomycetota</taxon>
        <taxon>Actinomycetes</taxon>
        <taxon>Micromonosporales</taxon>
        <taxon>Micromonosporaceae</taxon>
        <taxon>Micromonospora</taxon>
    </lineage>
</organism>
<dbReference type="InterPro" id="IPR008914">
    <property type="entry name" value="PEBP"/>
</dbReference>
<dbReference type="NCBIfam" id="TIGR00481">
    <property type="entry name" value="YbhB/YbcL family Raf kinase inhibitor-like protein"/>
    <property type="match status" value="1"/>
</dbReference>
<protein>
    <submittedName>
        <fullName evidence="2">Phospholipid-binding protein, PBP family</fullName>
    </submittedName>
</protein>
<dbReference type="EMBL" id="LT607410">
    <property type="protein sequence ID" value="SCE77065.1"/>
    <property type="molecule type" value="Genomic_DNA"/>
</dbReference>
<dbReference type="PANTHER" id="PTHR30289:SF1">
    <property type="entry name" value="PEBP (PHOSPHATIDYLETHANOLAMINE-BINDING PROTEIN) FAMILY PROTEIN"/>
    <property type="match status" value="1"/>
</dbReference>
<reference evidence="2 3" key="1">
    <citation type="submission" date="2016-06" db="EMBL/GenBank/DDBJ databases">
        <authorList>
            <person name="Kjaerup R.B."/>
            <person name="Dalgaard T.S."/>
            <person name="Juul-Madsen H.R."/>
        </authorList>
    </citation>
    <scope>NUCLEOTIDE SEQUENCE [LARGE SCALE GENOMIC DNA]</scope>
    <source>
        <strain evidence="2 3">DSM 43821</strain>
    </source>
</reference>